<dbReference type="InterPro" id="IPR001387">
    <property type="entry name" value="Cro/C1-type_HTH"/>
</dbReference>
<dbReference type="PROSITE" id="PS50943">
    <property type="entry name" value="HTH_CROC1"/>
    <property type="match status" value="1"/>
</dbReference>
<organism evidence="2 3">
    <name type="scientific">Afipia massiliensis</name>
    <dbReference type="NCBI Taxonomy" id="211460"/>
    <lineage>
        <taxon>Bacteria</taxon>
        <taxon>Pseudomonadati</taxon>
        <taxon>Pseudomonadota</taxon>
        <taxon>Alphaproteobacteria</taxon>
        <taxon>Hyphomicrobiales</taxon>
        <taxon>Nitrobacteraceae</taxon>
        <taxon>Afipia</taxon>
    </lineage>
</organism>
<sequence>MKVFGKKLREAAAQLGLSSADVAHRAQLSERRYGHYVQDNREPDLATLIRIAKVLNTTPNDLLGFGEGSEKPSRHSLLFDRLRAAAQVLSEGELETVLVLADGLAARHKKRKAK</sequence>
<reference evidence="2 3" key="1">
    <citation type="submission" date="2020-08" db="EMBL/GenBank/DDBJ databases">
        <title>Genomic Encyclopedia of Type Strains, Phase IV (KMG-IV): sequencing the most valuable type-strain genomes for metagenomic binning, comparative biology and taxonomic classification.</title>
        <authorList>
            <person name="Goeker M."/>
        </authorList>
    </citation>
    <scope>NUCLEOTIDE SEQUENCE [LARGE SCALE GENOMIC DNA]</scope>
    <source>
        <strain evidence="2 3">DSM 17498</strain>
    </source>
</reference>
<accession>A0A840N6J6</accession>
<evidence type="ECO:0000313" key="3">
    <source>
        <dbReference type="Proteomes" id="UP000521227"/>
    </source>
</evidence>
<comment type="caution">
    <text evidence="2">The sequence shown here is derived from an EMBL/GenBank/DDBJ whole genome shotgun (WGS) entry which is preliminary data.</text>
</comment>
<evidence type="ECO:0000259" key="1">
    <source>
        <dbReference type="PROSITE" id="PS50943"/>
    </source>
</evidence>
<gene>
    <name evidence="2" type="ORF">HNQ36_004206</name>
</gene>
<dbReference type="CDD" id="cd00093">
    <property type="entry name" value="HTH_XRE"/>
    <property type="match status" value="1"/>
</dbReference>
<dbReference type="RefSeq" id="WP_184088124.1">
    <property type="nucleotide sequence ID" value="NZ_JACHIJ010000006.1"/>
</dbReference>
<dbReference type="SUPFAM" id="SSF47413">
    <property type="entry name" value="lambda repressor-like DNA-binding domains"/>
    <property type="match status" value="1"/>
</dbReference>
<protein>
    <submittedName>
        <fullName evidence="2">Transcriptional regulator with XRE-family HTH domain</fullName>
    </submittedName>
</protein>
<dbReference type="GO" id="GO:0003677">
    <property type="term" value="F:DNA binding"/>
    <property type="evidence" value="ECO:0007669"/>
    <property type="project" value="InterPro"/>
</dbReference>
<name>A0A840N6J6_9BRAD</name>
<dbReference type="Pfam" id="PF01381">
    <property type="entry name" value="HTH_3"/>
    <property type="match status" value="1"/>
</dbReference>
<dbReference type="Proteomes" id="UP000521227">
    <property type="component" value="Unassembled WGS sequence"/>
</dbReference>
<dbReference type="SMART" id="SM00530">
    <property type="entry name" value="HTH_XRE"/>
    <property type="match status" value="1"/>
</dbReference>
<dbReference type="Gene3D" id="1.10.260.40">
    <property type="entry name" value="lambda repressor-like DNA-binding domains"/>
    <property type="match status" value="1"/>
</dbReference>
<dbReference type="AlphaFoldDB" id="A0A840N6J6"/>
<proteinExistence type="predicted"/>
<dbReference type="InterPro" id="IPR010982">
    <property type="entry name" value="Lambda_DNA-bd_dom_sf"/>
</dbReference>
<evidence type="ECO:0000313" key="2">
    <source>
        <dbReference type="EMBL" id="MBB5054204.1"/>
    </source>
</evidence>
<dbReference type="EMBL" id="JACHIJ010000006">
    <property type="protein sequence ID" value="MBB5054204.1"/>
    <property type="molecule type" value="Genomic_DNA"/>
</dbReference>
<feature type="domain" description="HTH cro/C1-type" evidence="1">
    <location>
        <begin position="8"/>
        <end position="62"/>
    </location>
</feature>